<dbReference type="InterPro" id="IPR002123">
    <property type="entry name" value="Plipid/glycerol_acylTrfase"/>
</dbReference>
<protein>
    <submittedName>
        <fullName evidence="3">Lysophospholipid acyltransferase family protein</fullName>
        <ecNumber evidence="3">2.3.1.-</ecNumber>
    </submittedName>
</protein>
<organism evidence="3 4">
    <name type="scientific">Pontibacter ruber</name>
    <dbReference type="NCBI Taxonomy" id="1343895"/>
    <lineage>
        <taxon>Bacteria</taxon>
        <taxon>Pseudomonadati</taxon>
        <taxon>Bacteroidota</taxon>
        <taxon>Cytophagia</taxon>
        <taxon>Cytophagales</taxon>
        <taxon>Hymenobacteraceae</taxon>
        <taxon>Pontibacter</taxon>
    </lineage>
</organism>
<accession>A0ABW5D2F5</accession>
<feature type="domain" description="Phospholipid/glycerol acyltransferase" evidence="2">
    <location>
        <begin position="35"/>
        <end position="163"/>
    </location>
</feature>
<keyword evidence="1" id="KW-0472">Membrane</keyword>
<dbReference type="InterPro" id="IPR052744">
    <property type="entry name" value="GPAT/DAPAT"/>
</dbReference>
<keyword evidence="1" id="KW-1133">Transmembrane helix</keyword>
<gene>
    <name evidence="3" type="ORF">ACFSKP_19840</name>
</gene>
<keyword evidence="1" id="KW-0812">Transmembrane</keyword>
<dbReference type="Proteomes" id="UP001597374">
    <property type="component" value="Unassembled WGS sequence"/>
</dbReference>
<proteinExistence type="predicted"/>
<name>A0ABW5D2F5_9BACT</name>
<evidence type="ECO:0000256" key="1">
    <source>
        <dbReference type="SAM" id="Phobius"/>
    </source>
</evidence>
<dbReference type="PANTHER" id="PTHR31605:SF0">
    <property type="entry name" value="GLYCEROL-3-PHOSPHATE O-ACYLTRANSFERASE 1"/>
    <property type="match status" value="1"/>
</dbReference>
<evidence type="ECO:0000313" key="4">
    <source>
        <dbReference type="Proteomes" id="UP001597374"/>
    </source>
</evidence>
<evidence type="ECO:0000259" key="2">
    <source>
        <dbReference type="SMART" id="SM00563"/>
    </source>
</evidence>
<keyword evidence="4" id="KW-1185">Reference proteome</keyword>
<dbReference type="SUPFAM" id="SSF69593">
    <property type="entry name" value="Glycerol-3-phosphate (1)-acyltransferase"/>
    <property type="match status" value="1"/>
</dbReference>
<feature type="transmembrane region" description="Helical" evidence="1">
    <location>
        <begin position="307"/>
        <end position="329"/>
    </location>
</feature>
<evidence type="ECO:0000313" key="3">
    <source>
        <dbReference type="EMBL" id="MFD2248529.1"/>
    </source>
</evidence>
<dbReference type="RefSeq" id="WP_250432055.1">
    <property type="nucleotide sequence ID" value="NZ_JALPRR010000005.1"/>
</dbReference>
<keyword evidence="3" id="KW-0012">Acyltransferase</keyword>
<dbReference type="Pfam" id="PF01553">
    <property type="entry name" value="Acyltransferase"/>
    <property type="match status" value="1"/>
</dbReference>
<feature type="transmembrane region" description="Helical" evidence="1">
    <location>
        <begin position="349"/>
        <end position="372"/>
    </location>
</feature>
<dbReference type="EC" id="2.3.1.-" evidence="3"/>
<dbReference type="EMBL" id="JBHUIM010000004">
    <property type="protein sequence ID" value="MFD2248529.1"/>
    <property type="molecule type" value="Genomic_DNA"/>
</dbReference>
<sequence>MLYFILRVLFTTGLRVFFRQLKVSNRSAIPGQGPLLVASNHPNTFMDPIVIASLLRQQCYFIAKSTVFNSPFKKWLLRQMNLIPIHRREDLPDQPFSNEEAFMASFKALEEGKTLMIFPEGNSFNERRLRKIKTGTARIALGAEAQHNYSLGVKILPVGLNYSAPTRFRSDVLVNIGEPIRVADFAAAYQQDAQAAADHLTDRLREQLESLIVNTPTEEEDQLLRHIETVYKDRLVAEVPAGAPEHEQEFQLSKAIIKSINYFNREQPQRVAAFRQKIHNYVLQLKRLRLQDAVLGKRHGQLLSQSIIASIYLLLGFPLYLYGVVQNYIPYIIPSKIADYLTEEEEWRAPVMMTVGIFVFPLFYLLLGLLFWQLLPEPYYLVLYLLSLPLSGFFALHYWNTFRHTHGHWTLLSLFFKRSSLVNQLRQQRREILQELEQGKQEYLSKNS</sequence>
<dbReference type="CDD" id="cd07992">
    <property type="entry name" value="LPLAT_AAK14816-like"/>
    <property type="match status" value="1"/>
</dbReference>
<dbReference type="GO" id="GO:0016746">
    <property type="term" value="F:acyltransferase activity"/>
    <property type="evidence" value="ECO:0007669"/>
    <property type="project" value="UniProtKB-KW"/>
</dbReference>
<feature type="transmembrane region" description="Helical" evidence="1">
    <location>
        <begin position="379"/>
        <end position="399"/>
    </location>
</feature>
<keyword evidence="3" id="KW-0808">Transferase</keyword>
<dbReference type="PANTHER" id="PTHR31605">
    <property type="entry name" value="GLYCEROL-3-PHOSPHATE O-ACYLTRANSFERASE 1"/>
    <property type="match status" value="1"/>
</dbReference>
<reference evidence="4" key="1">
    <citation type="journal article" date="2019" name="Int. J. Syst. Evol. Microbiol.">
        <title>The Global Catalogue of Microorganisms (GCM) 10K type strain sequencing project: providing services to taxonomists for standard genome sequencing and annotation.</title>
        <authorList>
            <consortium name="The Broad Institute Genomics Platform"/>
            <consortium name="The Broad Institute Genome Sequencing Center for Infectious Disease"/>
            <person name="Wu L."/>
            <person name="Ma J."/>
        </authorList>
    </citation>
    <scope>NUCLEOTIDE SEQUENCE [LARGE SCALE GENOMIC DNA]</scope>
    <source>
        <strain evidence="4">CGMCC 4.1782</strain>
    </source>
</reference>
<comment type="caution">
    <text evidence="3">The sequence shown here is derived from an EMBL/GenBank/DDBJ whole genome shotgun (WGS) entry which is preliminary data.</text>
</comment>
<dbReference type="SMART" id="SM00563">
    <property type="entry name" value="PlsC"/>
    <property type="match status" value="1"/>
</dbReference>